<organism evidence="1 2">
    <name type="scientific">Siculibacillus lacustris</name>
    <dbReference type="NCBI Taxonomy" id="1549641"/>
    <lineage>
        <taxon>Bacteria</taxon>
        <taxon>Pseudomonadati</taxon>
        <taxon>Pseudomonadota</taxon>
        <taxon>Alphaproteobacteria</taxon>
        <taxon>Hyphomicrobiales</taxon>
        <taxon>Ancalomicrobiaceae</taxon>
        <taxon>Siculibacillus</taxon>
    </lineage>
</organism>
<dbReference type="OrthoDB" id="6960201at2"/>
<proteinExistence type="predicted"/>
<keyword evidence="2" id="KW-1185">Reference proteome</keyword>
<comment type="caution">
    <text evidence="1">The sequence shown here is derived from an EMBL/GenBank/DDBJ whole genome shotgun (WGS) entry which is preliminary data.</text>
</comment>
<protein>
    <submittedName>
        <fullName evidence="1">Uncharacterized protein</fullName>
    </submittedName>
</protein>
<dbReference type="EMBL" id="SJFN01000065">
    <property type="protein sequence ID" value="TBW32257.1"/>
    <property type="molecule type" value="Genomic_DNA"/>
</dbReference>
<dbReference type="Proteomes" id="UP000292781">
    <property type="component" value="Unassembled WGS sequence"/>
</dbReference>
<name>A0A4Q9VE90_9HYPH</name>
<evidence type="ECO:0000313" key="2">
    <source>
        <dbReference type="Proteomes" id="UP000292781"/>
    </source>
</evidence>
<accession>A0A4Q9VE90</accession>
<gene>
    <name evidence="1" type="ORF">EYW49_22355</name>
</gene>
<dbReference type="RefSeq" id="WP_131311910.1">
    <property type="nucleotide sequence ID" value="NZ_SJFN01000065.1"/>
</dbReference>
<dbReference type="AlphaFoldDB" id="A0A4Q9VE90"/>
<evidence type="ECO:0000313" key="1">
    <source>
        <dbReference type="EMBL" id="TBW32257.1"/>
    </source>
</evidence>
<sequence>MERSFILDRKVLLNIEARPSGVYISDLESNISSAEISECVRRLHLAGLIYSKDEITAAGREFLDAVRDENRWKRIESALSLARGWTYSLVHDFALHIFENASDTNGGSPDYQRRAG</sequence>
<reference evidence="1 2" key="1">
    <citation type="submission" date="2019-02" db="EMBL/GenBank/DDBJ databases">
        <title>Siculibacillus lacustris gen. nov., sp. nov., a new rosette-forming bacterium isolated from a freshwater crater lake (Lake St. Ana, Romania).</title>
        <authorList>
            <person name="Felfoldi T."/>
            <person name="Marton Z."/>
            <person name="Szabo A."/>
            <person name="Mentes A."/>
            <person name="Boka K."/>
            <person name="Marialigeti K."/>
            <person name="Mathe I."/>
            <person name="Koncz M."/>
            <person name="Schumann P."/>
            <person name="Toth E."/>
        </authorList>
    </citation>
    <scope>NUCLEOTIDE SEQUENCE [LARGE SCALE GENOMIC DNA]</scope>
    <source>
        <strain evidence="1 2">SA-279</strain>
    </source>
</reference>